<dbReference type="STRING" id="883113.HMPREF9708_00638"/>
<dbReference type="InterPro" id="IPR036390">
    <property type="entry name" value="WH_DNA-bd_sf"/>
</dbReference>
<organism evidence="4 5">
    <name type="scientific">Facklamia languida CCUG 37842</name>
    <dbReference type="NCBI Taxonomy" id="883113"/>
    <lineage>
        <taxon>Bacteria</taxon>
        <taxon>Bacillati</taxon>
        <taxon>Bacillota</taxon>
        <taxon>Bacilli</taxon>
        <taxon>Lactobacillales</taxon>
        <taxon>Aerococcaceae</taxon>
        <taxon>Facklamia</taxon>
    </lineage>
</organism>
<evidence type="ECO:0000313" key="5">
    <source>
        <dbReference type="Proteomes" id="UP000006190"/>
    </source>
</evidence>
<reference evidence="4 5" key="1">
    <citation type="submission" date="2012-01" db="EMBL/GenBank/DDBJ databases">
        <title>The Genome Sequence of Facklamia languida CCUG 37842.</title>
        <authorList>
            <consortium name="The Broad Institute Genome Sequencing Platform"/>
            <person name="Earl A."/>
            <person name="Ward D."/>
            <person name="Feldgarden M."/>
            <person name="Gevers D."/>
            <person name="Huys G."/>
            <person name="Young S.K."/>
            <person name="Zeng Q."/>
            <person name="Gargeya S."/>
            <person name="Fitzgerald M."/>
            <person name="Haas B."/>
            <person name="Abouelleil A."/>
            <person name="Alvarado L."/>
            <person name="Arachchi H.M."/>
            <person name="Berlin A."/>
            <person name="Chapman S.B."/>
            <person name="Gearin G."/>
            <person name="Goldberg J."/>
            <person name="Griggs A."/>
            <person name="Gujja S."/>
            <person name="Hansen M."/>
            <person name="Heiman D."/>
            <person name="Howarth C."/>
            <person name="Larimer J."/>
            <person name="Lui A."/>
            <person name="MacDonald P.J.P."/>
            <person name="McCowen C."/>
            <person name="Montmayeur A."/>
            <person name="Murphy C."/>
            <person name="Neiman D."/>
            <person name="Pearson M."/>
            <person name="Priest M."/>
            <person name="Roberts A."/>
            <person name="Saif S."/>
            <person name="Shea T."/>
            <person name="Sisk P."/>
            <person name="Stolte C."/>
            <person name="Sykes S."/>
            <person name="Wortman J."/>
            <person name="Nusbaum C."/>
            <person name="Birren B."/>
        </authorList>
    </citation>
    <scope>NUCLEOTIDE SEQUENCE [LARGE SCALE GENOMIC DNA]</scope>
    <source>
        <strain evidence="4 5">CCUG 37842</strain>
    </source>
</reference>
<evidence type="ECO:0000256" key="2">
    <source>
        <dbReference type="ARBA" id="ARBA00023163"/>
    </source>
</evidence>
<dbReference type="PANTHER" id="PTHR30363:SF44">
    <property type="entry name" value="AGA OPERON TRANSCRIPTIONAL REPRESSOR-RELATED"/>
    <property type="match status" value="1"/>
</dbReference>
<dbReference type="PATRIC" id="fig|883113.3.peg.639"/>
<dbReference type="AlphaFoldDB" id="H3NIE9"/>
<proteinExistence type="predicted"/>
<dbReference type="SMART" id="SM01134">
    <property type="entry name" value="DeoRC"/>
    <property type="match status" value="1"/>
</dbReference>
<sequence>MDKNVRQKEMLDYVIRHQEVTIQSLSQMFNVHEMTIRRDLEELEKKYPIKRTHGGVISKIYRNIESLYNYRSTLNTLQKEEIASKAANLIDDGDFIFLDSGTTTLELAKLIINKNITVVINDFHIYDILKYSETLNILFASGKITKEYRYMTGGSLNESFYNNLYANKAFLGVMAVDFLQGVYQSDLKVALSKRGMVRNAEQVYVMADTSKFDKKTSYKVCDIKDVNYLITDSSFDSTLYSIPSQLNII</sequence>
<keyword evidence="2" id="KW-0804">Transcription</keyword>
<dbReference type="Proteomes" id="UP000006190">
    <property type="component" value="Unassembled WGS sequence"/>
</dbReference>
<dbReference type="InterPro" id="IPR001034">
    <property type="entry name" value="DeoR_HTH"/>
</dbReference>
<protein>
    <recommendedName>
        <fullName evidence="3">HTH deoR-type domain-containing protein</fullName>
    </recommendedName>
</protein>
<evidence type="ECO:0000259" key="3">
    <source>
        <dbReference type="PROSITE" id="PS51000"/>
    </source>
</evidence>
<dbReference type="SUPFAM" id="SSF100950">
    <property type="entry name" value="NagB/RpiA/CoA transferase-like"/>
    <property type="match status" value="1"/>
</dbReference>
<gene>
    <name evidence="4" type="ORF">HMPREF9708_00638</name>
</gene>
<accession>H3NIE9</accession>
<dbReference type="PROSITE" id="PS51000">
    <property type="entry name" value="HTH_DEOR_2"/>
    <property type="match status" value="1"/>
</dbReference>
<dbReference type="HOGENOM" id="CLU_060699_1_4_9"/>
<dbReference type="InterPro" id="IPR037171">
    <property type="entry name" value="NagB/RpiA_transferase-like"/>
</dbReference>
<feature type="domain" description="HTH deoR-type" evidence="3">
    <location>
        <begin position="3"/>
        <end position="58"/>
    </location>
</feature>
<dbReference type="EMBL" id="AGEG01000006">
    <property type="protein sequence ID" value="EHR37459.1"/>
    <property type="molecule type" value="Genomic_DNA"/>
</dbReference>
<evidence type="ECO:0000256" key="1">
    <source>
        <dbReference type="ARBA" id="ARBA00023015"/>
    </source>
</evidence>
<dbReference type="PANTHER" id="PTHR30363">
    <property type="entry name" value="HTH-TYPE TRANSCRIPTIONAL REGULATOR SRLR-RELATED"/>
    <property type="match status" value="1"/>
</dbReference>
<dbReference type="eggNOG" id="COG1349">
    <property type="taxonomic scope" value="Bacteria"/>
</dbReference>
<dbReference type="InterPro" id="IPR050313">
    <property type="entry name" value="Carb_Metab_HTH_regulators"/>
</dbReference>
<dbReference type="GO" id="GO:0003700">
    <property type="term" value="F:DNA-binding transcription factor activity"/>
    <property type="evidence" value="ECO:0007669"/>
    <property type="project" value="InterPro"/>
</dbReference>
<dbReference type="SUPFAM" id="SSF46785">
    <property type="entry name" value="Winged helix' DNA-binding domain"/>
    <property type="match status" value="1"/>
</dbReference>
<dbReference type="OrthoDB" id="9798651at2"/>
<dbReference type="PRINTS" id="PR00037">
    <property type="entry name" value="HTHLACR"/>
</dbReference>
<evidence type="ECO:0000313" key="4">
    <source>
        <dbReference type="EMBL" id="EHR37459.1"/>
    </source>
</evidence>
<name>H3NIE9_9LACT</name>
<dbReference type="Pfam" id="PF00455">
    <property type="entry name" value="DeoRC"/>
    <property type="match status" value="1"/>
</dbReference>
<dbReference type="InterPro" id="IPR014036">
    <property type="entry name" value="DeoR-like_C"/>
</dbReference>
<dbReference type="Gene3D" id="1.10.10.10">
    <property type="entry name" value="Winged helix-like DNA-binding domain superfamily/Winged helix DNA-binding domain"/>
    <property type="match status" value="1"/>
</dbReference>
<dbReference type="Pfam" id="PF08220">
    <property type="entry name" value="HTH_DeoR"/>
    <property type="match status" value="1"/>
</dbReference>
<comment type="caution">
    <text evidence="4">The sequence shown here is derived from an EMBL/GenBank/DDBJ whole genome shotgun (WGS) entry which is preliminary data.</text>
</comment>
<keyword evidence="5" id="KW-1185">Reference proteome</keyword>
<keyword evidence="1" id="KW-0805">Transcription regulation</keyword>
<dbReference type="InterPro" id="IPR036388">
    <property type="entry name" value="WH-like_DNA-bd_sf"/>
</dbReference>
<dbReference type="Gene3D" id="3.40.50.1360">
    <property type="match status" value="1"/>
</dbReference>
<dbReference type="RefSeq" id="WP_006308665.1">
    <property type="nucleotide sequence ID" value="NZ_JH601133.1"/>
</dbReference>
<dbReference type="SMART" id="SM00420">
    <property type="entry name" value="HTH_DEOR"/>
    <property type="match status" value="1"/>
</dbReference>